<protein>
    <recommendedName>
        <fullName evidence="8">BSD domain-containing protein</fullName>
    </recommendedName>
</protein>
<dbReference type="PANTHER" id="PTHR12856">
    <property type="entry name" value="TRANSCRIPTION INITIATION FACTOR IIH-RELATED"/>
    <property type="match status" value="1"/>
</dbReference>
<evidence type="ECO:0000256" key="3">
    <source>
        <dbReference type="ARBA" id="ARBA00022737"/>
    </source>
</evidence>
<dbReference type="SUPFAM" id="SSF50729">
    <property type="entry name" value="PH domain-like"/>
    <property type="match status" value="1"/>
</dbReference>
<dbReference type="GO" id="GO:0006289">
    <property type="term" value="P:nucleotide-excision repair"/>
    <property type="evidence" value="ECO:0007669"/>
    <property type="project" value="InterPro"/>
</dbReference>
<dbReference type="Gene3D" id="2.30.29.30">
    <property type="entry name" value="Pleckstrin-homology domain (PH domain)/Phosphotyrosine-binding domain (PTB)"/>
    <property type="match status" value="1"/>
</dbReference>
<feature type="domain" description="BSD" evidence="8">
    <location>
        <begin position="230"/>
        <end position="281"/>
    </location>
</feature>
<reference evidence="9 10" key="1">
    <citation type="journal article" date="2016" name="Proc. Natl. Acad. Sci. U.S.A.">
        <title>Comparative genomics of biotechnologically important yeasts.</title>
        <authorList>
            <person name="Riley R."/>
            <person name="Haridas S."/>
            <person name="Wolfe K.H."/>
            <person name="Lopes M.R."/>
            <person name="Hittinger C.T."/>
            <person name="Goeker M."/>
            <person name="Salamov A.A."/>
            <person name="Wisecaver J.H."/>
            <person name="Long T.M."/>
            <person name="Calvey C.H."/>
            <person name="Aerts A.L."/>
            <person name="Barry K.W."/>
            <person name="Choi C."/>
            <person name="Clum A."/>
            <person name="Coughlan A.Y."/>
            <person name="Deshpande S."/>
            <person name="Douglass A.P."/>
            <person name="Hanson S.J."/>
            <person name="Klenk H.-P."/>
            <person name="LaButti K.M."/>
            <person name="Lapidus A."/>
            <person name="Lindquist E.A."/>
            <person name="Lipzen A.M."/>
            <person name="Meier-Kolthoff J.P."/>
            <person name="Ohm R.A."/>
            <person name="Otillar R.P."/>
            <person name="Pangilinan J.L."/>
            <person name="Peng Y."/>
            <person name="Rokas A."/>
            <person name="Rosa C.A."/>
            <person name="Scheuner C."/>
            <person name="Sibirny A.A."/>
            <person name="Slot J.C."/>
            <person name="Stielow J.B."/>
            <person name="Sun H."/>
            <person name="Kurtzman C.P."/>
            <person name="Blackwell M."/>
            <person name="Grigoriev I.V."/>
            <person name="Jeffries T.W."/>
        </authorList>
    </citation>
    <scope>NUCLEOTIDE SEQUENCE [LARGE SCALE GENOMIC DNA]</scope>
    <source>
        <strain evidence="9 10">NRRL Y-11557</strain>
    </source>
</reference>
<dbReference type="Pfam" id="PF03909">
    <property type="entry name" value="BSD"/>
    <property type="match status" value="1"/>
</dbReference>
<dbReference type="Pfam" id="PF08567">
    <property type="entry name" value="PH_TFIIH"/>
    <property type="match status" value="1"/>
</dbReference>
<dbReference type="InterPro" id="IPR011993">
    <property type="entry name" value="PH-like_dom_sf"/>
</dbReference>
<dbReference type="Proteomes" id="UP000094385">
    <property type="component" value="Unassembled WGS sequence"/>
</dbReference>
<dbReference type="AlphaFoldDB" id="A0A1E3Q996"/>
<keyword evidence="4" id="KW-0805">Transcription regulation</keyword>
<feature type="domain" description="BSD" evidence="8">
    <location>
        <begin position="157"/>
        <end position="198"/>
    </location>
</feature>
<dbReference type="SMART" id="SM00751">
    <property type="entry name" value="BSD"/>
    <property type="match status" value="2"/>
</dbReference>
<keyword evidence="5" id="KW-0804">Transcription</keyword>
<dbReference type="EMBL" id="KV454292">
    <property type="protein sequence ID" value="ODQ74200.1"/>
    <property type="molecule type" value="Genomic_DNA"/>
</dbReference>
<dbReference type="SUPFAM" id="SSF140383">
    <property type="entry name" value="BSD domain-like"/>
    <property type="match status" value="1"/>
</dbReference>
<evidence type="ECO:0000256" key="6">
    <source>
        <dbReference type="ARBA" id="ARBA00023242"/>
    </source>
</evidence>
<evidence type="ECO:0000256" key="2">
    <source>
        <dbReference type="ARBA" id="ARBA00009448"/>
    </source>
</evidence>
<sequence length="624" mass="67726">MQAPISVPALYSGKKGTIRVSSGRNVVEWSPSVAPIDSNGGNGGGPVNGTVVIRLDEIAGLQASPATHAKARLRITTTAQTQFTFEVPTRANLEALKAVLASANAASSSSSATQSPSAPLTPAATTPGAASKSDPTRKLAIPTKGLSDADLLADRALQISFLKSNGDLQQQFLDTVVGQQLPPDEFWRTRIPLLRMHSLVLAQRRGPYNVLATVKPVTTTQSEATGGGGGTAQVKVSLSPDKIRDIFLQYPVVRRAYDENVPPLVETTFWSRFFLSKLCRKLRGERIGLNDAPDNVMDKYLDLDEDGMTAEQRELENENAKIMRFVDVEANEMDDSQRAGNRPDITMRQTTHKDTLSIIRTINKLSQKIVESVEGEAQQTLEEQEQLKLRELALEDLEPVTEVSHVELHLHRSTDSLYSSTAGKDLDAAAPDANDSRASKVLESMIDSLSNSSGSVHEMLSSAVPSSSTISHAQSQVFNLIHSRRRTEENRHNGGDSDTPVSDAVTLRDMKLSHTTAIEFLHHFWSALLSGEPSRAVSALPLLVTSVEKSKTRLEAVLDRHVSSNASQDPAKLAQEKKRVQGYVQITLDALQSAARTYHDLVKEQQAALTAAQSENTTPAGTPR</sequence>
<evidence type="ECO:0000313" key="10">
    <source>
        <dbReference type="Proteomes" id="UP000094385"/>
    </source>
</evidence>
<dbReference type="STRING" id="675824.A0A1E3Q996"/>
<dbReference type="InterPro" id="IPR027079">
    <property type="entry name" value="Tfb1/GTF2H1"/>
</dbReference>
<evidence type="ECO:0000313" key="9">
    <source>
        <dbReference type="EMBL" id="ODQ74200.1"/>
    </source>
</evidence>
<gene>
    <name evidence="9" type="ORF">LIPSTDRAFT_69772</name>
</gene>
<dbReference type="OrthoDB" id="360521at2759"/>
<evidence type="ECO:0000256" key="7">
    <source>
        <dbReference type="SAM" id="MobiDB-lite"/>
    </source>
</evidence>
<dbReference type="InterPro" id="IPR013876">
    <property type="entry name" value="TFIIH_BTF_p62_N"/>
</dbReference>
<keyword evidence="3" id="KW-0677">Repeat</keyword>
<feature type="region of interest" description="Disordered" evidence="7">
    <location>
        <begin position="107"/>
        <end position="140"/>
    </location>
</feature>
<evidence type="ECO:0000259" key="8">
    <source>
        <dbReference type="PROSITE" id="PS50858"/>
    </source>
</evidence>
<evidence type="ECO:0000256" key="1">
    <source>
        <dbReference type="ARBA" id="ARBA00004123"/>
    </source>
</evidence>
<comment type="subcellular location">
    <subcellularLocation>
        <location evidence="1">Nucleus</location>
    </subcellularLocation>
</comment>
<accession>A0A1E3Q996</accession>
<comment type="similarity">
    <text evidence="2">Belongs to the TFB1 family.</text>
</comment>
<feature type="compositionally biased region" description="Low complexity" evidence="7">
    <location>
        <begin position="107"/>
        <end position="133"/>
    </location>
</feature>
<name>A0A1E3Q996_LIPST</name>
<evidence type="ECO:0000256" key="5">
    <source>
        <dbReference type="ARBA" id="ARBA00023163"/>
    </source>
</evidence>
<dbReference type="InterPro" id="IPR005607">
    <property type="entry name" value="BSD_dom"/>
</dbReference>
<keyword evidence="6" id="KW-0539">Nucleus</keyword>
<proteinExistence type="inferred from homology"/>
<dbReference type="InterPro" id="IPR035925">
    <property type="entry name" value="BSD_dom_sf"/>
</dbReference>
<dbReference type="GO" id="GO:0006351">
    <property type="term" value="P:DNA-templated transcription"/>
    <property type="evidence" value="ECO:0007669"/>
    <property type="project" value="InterPro"/>
</dbReference>
<dbReference type="PROSITE" id="PS50858">
    <property type="entry name" value="BSD"/>
    <property type="match status" value="2"/>
</dbReference>
<organism evidence="9 10">
    <name type="scientific">Lipomyces starkeyi NRRL Y-11557</name>
    <dbReference type="NCBI Taxonomy" id="675824"/>
    <lineage>
        <taxon>Eukaryota</taxon>
        <taxon>Fungi</taxon>
        <taxon>Dikarya</taxon>
        <taxon>Ascomycota</taxon>
        <taxon>Saccharomycotina</taxon>
        <taxon>Lipomycetes</taxon>
        <taxon>Lipomycetales</taxon>
        <taxon>Lipomycetaceae</taxon>
        <taxon>Lipomyces</taxon>
    </lineage>
</organism>
<keyword evidence="10" id="KW-1185">Reference proteome</keyword>
<evidence type="ECO:0000256" key="4">
    <source>
        <dbReference type="ARBA" id="ARBA00023015"/>
    </source>
</evidence>
<dbReference type="GO" id="GO:0000439">
    <property type="term" value="C:transcription factor TFIIH core complex"/>
    <property type="evidence" value="ECO:0007669"/>
    <property type="project" value="InterPro"/>
</dbReference>